<dbReference type="Pfam" id="PF24923">
    <property type="entry name" value="ATP-grasp_IQCH"/>
    <property type="match status" value="1"/>
</dbReference>
<dbReference type="PANTHER" id="PTHR14465">
    <property type="entry name" value="IQ DOMAIN-CONTAINING PROTEIN H"/>
    <property type="match status" value="1"/>
</dbReference>
<dbReference type="PROSITE" id="PS50096">
    <property type="entry name" value="IQ"/>
    <property type="match status" value="1"/>
</dbReference>
<protein>
    <submittedName>
        <fullName evidence="3">IQ motif containing H</fullName>
    </submittedName>
</protein>
<dbReference type="InterPro" id="IPR056855">
    <property type="entry name" value="ATP-grasp_IQCH"/>
</dbReference>
<proteinExistence type="predicted"/>
<reference evidence="3" key="2">
    <citation type="submission" date="2025-09" db="UniProtKB">
        <authorList>
            <consortium name="Ensembl"/>
        </authorList>
    </citation>
    <scope>IDENTIFICATION</scope>
</reference>
<dbReference type="InterPro" id="IPR038752">
    <property type="entry name" value="IQCH"/>
</dbReference>
<evidence type="ECO:0000259" key="2">
    <source>
        <dbReference type="Pfam" id="PF24923"/>
    </source>
</evidence>
<evidence type="ECO:0000256" key="1">
    <source>
        <dbReference type="SAM" id="MobiDB-lite"/>
    </source>
</evidence>
<dbReference type="AlphaFoldDB" id="A0A673L831"/>
<keyword evidence="4" id="KW-1185">Reference proteome</keyword>
<dbReference type="Proteomes" id="UP000472270">
    <property type="component" value="Unassembled WGS sequence"/>
</dbReference>
<name>A0A673L831_9TELE</name>
<evidence type="ECO:0000313" key="4">
    <source>
        <dbReference type="Proteomes" id="UP000472270"/>
    </source>
</evidence>
<evidence type="ECO:0000313" key="3">
    <source>
        <dbReference type="Ensembl" id="ENSSRHP00000074508.1"/>
    </source>
</evidence>
<feature type="compositionally biased region" description="Basic residues" evidence="1">
    <location>
        <begin position="966"/>
        <end position="976"/>
    </location>
</feature>
<sequence>MSNVLKNKDDVGHILVQVQDDLRQLKNNLVRLTVQENGEVLDIQSHADDYLKTIINQFLTLPCIEEPEKKPAPLPYETIPNTRPLRCQIPGPSPGEKHKSAFIMRLVVTGPALGSFTAAGLPKHLHPKPPPECRDINAGLLASAADLSSVQTPVQPKAVHVLQREDSGQNESEKASKLKMDVSRDGMALGRSATESPASRTSNMTVISKYPVTIVEGQIGPDDPDYCRFKKQYCLYWGAMVEALDQLQRMLLDFAVPLARVCGEQLAACVQRGELDWRDGRGRCTHVEKLLSVLENRDEVWDLMCQPGQRYKGIEGHQAAAVCIQTCWRRYSARTAYLLQLRPKWAARIIAMSPLKHAKLGHLKNSLQASRLCQLENYRIRAESLAANWKHIISAKRTIIHVPSLGYSQHQRLSLRGFDVLQNTQMGRLCDIRDENVKVIYVSPVHLGEDVLQYYTCLLGLQTAIELGDASAPESHCAKRFTIFMPEALENFSTRNMCLALLLKYSPRTLQRIKNLIQRKQAYMIGGVTHIDDLAVADELEVPLMGTEPAVAQLYSTKSGGRRIFSSAGVDMPPGKWDIYTLEQVSLARLMTEHMEVQRWLFKIDSEVGGRGMAYCDVCHLKCHPWAQQEFSRHGPEQWRTSQSQESVMIMFLEEVSHLLPSYAHPANMSCYIFLDTLSLLSISFHRWSDSVTCLTVDLLVEPGGDVRMLSCGDQLRGPSGLEGVGCTVPQTSICPDVLHSICTCVGQACQQRYIMGHISLDLVTFLHPSNLEQQVWAIDLDLGYSNQLAMTQLMLTMTRGTLDCRTSKLEVPSPVRDVKSSLRNARVKTKAQTSVTNRFAVMCTRLLHTNLSLVYYSTFFLMCKAQGIGYDVKARQGTVFALHDSRDRRSLGMLTISEDLQGALLTFARNLSIIHQEISAPNMQGTNNFRDLIKDTEKVLGMTIQNQTTSQEEKEITAPESKQLSSHKPHRSTPN</sequence>
<accession>A0A673L831</accession>
<feature type="domain" description="IQCH-like ATP-grasp" evidence="2">
    <location>
        <begin position="549"/>
        <end position="806"/>
    </location>
</feature>
<dbReference type="PANTHER" id="PTHR14465:SF0">
    <property type="entry name" value="IQ DOMAIN-CONTAINING PROTEIN H"/>
    <property type="match status" value="1"/>
</dbReference>
<dbReference type="Ensembl" id="ENSSRHT00000076538.1">
    <property type="protein sequence ID" value="ENSSRHP00000074508.1"/>
    <property type="gene ID" value="ENSSRHG00000036995.1"/>
</dbReference>
<reference evidence="3" key="1">
    <citation type="submission" date="2025-08" db="UniProtKB">
        <authorList>
            <consortium name="Ensembl"/>
        </authorList>
    </citation>
    <scope>IDENTIFICATION</scope>
</reference>
<feature type="region of interest" description="Disordered" evidence="1">
    <location>
        <begin position="946"/>
        <end position="976"/>
    </location>
</feature>
<organism evidence="3 4">
    <name type="scientific">Sinocyclocheilus rhinocerous</name>
    <dbReference type="NCBI Taxonomy" id="307959"/>
    <lineage>
        <taxon>Eukaryota</taxon>
        <taxon>Metazoa</taxon>
        <taxon>Chordata</taxon>
        <taxon>Craniata</taxon>
        <taxon>Vertebrata</taxon>
        <taxon>Euteleostomi</taxon>
        <taxon>Actinopterygii</taxon>
        <taxon>Neopterygii</taxon>
        <taxon>Teleostei</taxon>
        <taxon>Ostariophysi</taxon>
        <taxon>Cypriniformes</taxon>
        <taxon>Cyprinidae</taxon>
        <taxon>Cyprininae</taxon>
        <taxon>Sinocyclocheilus</taxon>
    </lineage>
</organism>